<dbReference type="PROSITE" id="PS00137">
    <property type="entry name" value="SUBTILASE_HIS"/>
    <property type="match status" value="1"/>
</dbReference>
<keyword evidence="4 5" id="KW-0720">Serine protease</keyword>
<accession>A0A3M2SQW9</accession>
<dbReference type="InterPro" id="IPR000209">
    <property type="entry name" value="Peptidase_S8/S53_dom"/>
</dbReference>
<keyword evidence="7" id="KW-0732">Signal</keyword>
<dbReference type="STRING" id="2010991.A0A3M2SQW9"/>
<evidence type="ECO:0000259" key="8">
    <source>
        <dbReference type="Pfam" id="PF00082"/>
    </source>
</evidence>
<dbReference type="PANTHER" id="PTHR43806">
    <property type="entry name" value="PEPTIDASE S8"/>
    <property type="match status" value="1"/>
</dbReference>
<sequence length="885" mass="98596">MRVIGVLALVAGTSAFLAPRSPTKAPYHVPEGFKLAPDEYLVVLHDNHTIDDHLTNTGLNLTERAISFNPFTTFNAYHLSVREEDSSFIHDTIRHDPGVAYVHHNYYTKEEIPEISGAVVKRDFIPDDPNMDKRWNKQTRKRWTSWNMAMISSGWMQRTSEPAGDPHERERRDFGTDLDKAHEAIWKYHPGPGVNIYVFDTGIKLSHNIFSKYTGLEKKVRNFGDLKSEDQSPYCPPGWKMDDDRGHGTHVAGIAAGTANSSAFDAHIVNVKMFCESTSEQKARSVDAVVAEHLRFKANPPWDGWRGSVINWSMDSGIPPSDDILQRALQKAADAGIPIAAAAGNSDKTRLAIPARYKSTFSVGAVNIKYDRWITPKRGILPQSGSHHNKKLDVFAPGELVESASTNCDSCYVRHNGTSMAAPHVAGIMAIMVDYEGWENLDHADRIYERLKENALPYVNIDASMKKAETTDLLVQSGITTHEQHPYRGVNQDRQIPPDNTPWGPGGIPIKRRRNRRQEQDDGNWPDLPKQQVEPHPDNDRWMIDGDMSNYKPPEPDSSACFGLQTNRYVNRDVLVGNIEHFCEAAQARARPEPGSKFISTVYNGGTPNEVMLIIDYETPDIDYEIGQEDCVFYLKDIVLDRCDSSSKDNPGNWKAGGVAHKDKIGYRIEPLKERNSWAGCKVDGRNVHVWGGGWSTTDSGKRLFEETKNCGIDAGSPKFNYGGGDDNREWTAEMNGGSDVDDKCISGAIEKAGGPKVTCEKTAPPPPPPKPFEPKYDCQGSGLCGGPLLQVKHCDYAVNRLRRNRADPTWYGTQQGRLTGNCWAKADGIGCGVFIEGSGCELIGDDIWEYYQKIRSSCKKCGKVEYKAGCFVKIDYVTGCNNHD</sequence>
<comment type="caution">
    <text evidence="9">The sequence shown here is derived from an EMBL/GenBank/DDBJ whole genome shotgun (WGS) entry which is preliminary data.</text>
</comment>
<dbReference type="Proteomes" id="UP000277212">
    <property type="component" value="Unassembled WGS sequence"/>
</dbReference>
<dbReference type="PANTHER" id="PTHR43806:SF11">
    <property type="entry name" value="CEREVISIN-RELATED"/>
    <property type="match status" value="1"/>
</dbReference>
<feature type="domain" description="Peptidase S8/S53" evidence="8">
    <location>
        <begin position="191"/>
        <end position="441"/>
    </location>
</feature>
<dbReference type="OrthoDB" id="4994634at2759"/>
<dbReference type="InterPro" id="IPR050131">
    <property type="entry name" value="Peptidase_S8_subtilisin-like"/>
</dbReference>
<dbReference type="InterPro" id="IPR023828">
    <property type="entry name" value="Peptidase_S8_Ser-AS"/>
</dbReference>
<evidence type="ECO:0000256" key="5">
    <source>
        <dbReference type="PROSITE-ProRule" id="PRU01240"/>
    </source>
</evidence>
<dbReference type="GO" id="GO:0006508">
    <property type="term" value="P:proteolysis"/>
    <property type="evidence" value="ECO:0007669"/>
    <property type="project" value="UniProtKB-KW"/>
</dbReference>
<evidence type="ECO:0000256" key="4">
    <source>
        <dbReference type="ARBA" id="ARBA00022825"/>
    </source>
</evidence>
<evidence type="ECO:0000256" key="3">
    <source>
        <dbReference type="ARBA" id="ARBA00022801"/>
    </source>
</evidence>
<evidence type="ECO:0000256" key="6">
    <source>
        <dbReference type="SAM" id="MobiDB-lite"/>
    </source>
</evidence>
<dbReference type="AlphaFoldDB" id="A0A3M2SQW9"/>
<evidence type="ECO:0000256" key="2">
    <source>
        <dbReference type="ARBA" id="ARBA00022670"/>
    </source>
</evidence>
<feature type="chain" id="PRO_5018081927" description="Peptidase S8/S53 domain-containing protein" evidence="7">
    <location>
        <begin position="16"/>
        <end position="885"/>
    </location>
</feature>
<reference evidence="9 10" key="1">
    <citation type="submission" date="2017-06" db="EMBL/GenBank/DDBJ databases">
        <title>Comparative genomic analysis of Ambrosia Fusariam Clade fungi.</title>
        <authorList>
            <person name="Stajich J.E."/>
            <person name="Carrillo J."/>
            <person name="Kijimoto T."/>
            <person name="Eskalen A."/>
            <person name="O'Donnell K."/>
            <person name="Kasson M."/>
        </authorList>
    </citation>
    <scope>NUCLEOTIDE SEQUENCE [LARGE SCALE GENOMIC DNA]</scope>
    <source>
        <strain evidence="9">UCR3666</strain>
    </source>
</reference>
<feature type="region of interest" description="Disordered" evidence="6">
    <location>
        <begin position="483"/>
        <end position="540"/>
    </location>
</feature>
<dbReference type="Pfam" id="PF18647">
    <property type="entry name" value="Fungal_lectin_2"/>
    <property type="match status" value="1"/>
</dbReference>
<dbReference type="Pfam" id="PF15474">
    <property type="entry name" value="MU117"/>
    <property type="match status" value="1"/>
</dbReference>
<evidence type="ECO:0000313" key="10">
    <source>
        <dbReference type="Proteomes" id="UP000277212"/>
    </source>
</evidence>
<comment type="similarity">
    <text evidence="1 5">Belongs to the peptidase S8 family.</text>
</comment>
<evidence type="ECO:0000256" key="7">
    <source>
        <dbReference type="SAM" id="SignalP"/>
    </source>
</evidence>
<dbReference type="PROSITE" id="PS51892">
    <property type="entry name" value="SUBTILASE"/>
    <property type="match status" value="1"/>
</dbReference>
<dbReference type="PROSITE" id="PS00138">
    <property type="entry name" value="SUBTILASE_SER"/>
    <property type="match status" value="1"/>
</dbReference>
<dbReference type="InterPro" id="IPR036852">
    <property type="entry name" value="Peptidase_S8/S53_dom_sf"/>
</dbReference>
<dbReference type="InterPro" id="IPR029167">
    <property type="entry name" value="Mug117"/>
</dbReference>
<evidence type="ECO:0000256" key="1">
    <source>
        <dbReference type="ARBA" id="ARBA00011073"/>
    </source>
</evidence>
<evidence type="ECO:0000313" key="9">
    <source>
        <dbReference type="EMBL" id="RMJ19950.1"/>
    </source>
</evidence>
<feature type="active site" description="Charge relay system" evidence="5">
    <location>
        <position position="419"/>
    </location>
</feature>
<dbReference type="Gene3D" id="3.40.50.200">
    <property type="entry name" value="Peptidase S8/S53 domain"/>
    <property type="match status" value="1"/>
</dbReference>
<name>A0A3M2SQW9_9HYPO</name>
<dbReference type="InterPro" id="IPR015500">
    <property type="entry name" value="Peptidase_S8_subtilisin-rel"/>
</dbReference>
<feature type="active site" description="Charge relay system" evidence="5">
    <location>
        <position position="247"/>
    </location>
</feature>
<keyword evidence="10" id="KW-1185">Reference proteome</keyword>
<dbReference type="GO" id="GO:0004252">
    <property type="term" value="F:serine-type endopeptidase activity"/>
    <property type="evidence" value="ECO:0007669"/>
    <property type="project" value="UniProtKB-UniRule"/>
</dbReference>
<proteinExistence type="inferred from homology"/>
<keyword evidence="2 5" id="KW-0645">Protease</keyword>
<dbReference type="PRINTS" id="PR00723">
    <property type="entry name" value="SUBTILISIN"/>
</dbReference>
<dbReference type="Pfam" id="PF00082">
    <property type="entry name" value="Peptidase_S8"/>
    <property type="match status" value="1"/>
</dbReference>
<feature type="signal peptide" evidence="7">
    <location>
        <begin position="1"/>
        <end position="15"/>
    </location>
</feature>
<organism evidence="9 10">
    <name type="scientific">Fusarium kuroshium</name>
    <dbReference type="NCBI Taxonomy" id="2010991"/>
    <lineage>
        <taxon>Eukaryota</taxon>
        <taxon>Fungi</taxon>
        <taxon>Dikarya</taxon>
        <taxon>Ascomycota</taxon>
        <taxon>Pezizomycotina</taxon>
        <taxon>Sordariomycetes</taxon>
        <taxon>Hypocreomycetidae</taxon>
        <taxon>Hypocreales</taxon>
        <taxon>Nectriaceae</taxon>
        <taxon>Fusarium</taxon>
        <taxon>Fusarium solani species complex</taxon>
    </lineage>
</organism>
<dbReference type="SUPFAM" id="SSF52743">
    <property type="entry name" value="Subtilisin-like"/>
    <property type="match status" value="1"/>
</dbReference>
<dbReference type="InterPro" id="IPR022398">
    <property type="entry name" value="Peptidase_S8_His-AS"/>
</dbReference>
<protein>
    <recommendedName>
        <fullName evidence="8">Peptidase S8/S53 domain-containing protein</fullName>
    </recommendedName>
</protein>
<gene>
    <name evidence="9" type="ORF">CDV36_000335</name>
</gene>
<feature type="active site" description="Charge relay system" evidence="5">
    <location>
        <position position="200"/>
    </location>
</feature>
<keyword evidence="3 5" id="KW-0378">Hydrolase</keyword>
<dbReference type="EMBL" id="NKUJ01000003">
    <property type="protein sequence ID" value="RMJ19950.1"/>
    <property type="molecule type" value="Genomic_DNA"/>
</dbReference>